<feature type="compositionally biased region" description="Polar residues" evidence="1">
    <location>
        <begin position="20"/>
        <end position="29"/>
    </location>
</feature>
<dbReference type="EMBL" id="CP051141">
    <property type="protein sequence ID" value="QIW99576.1"/>
    <property type="molecule type" value="Genomic_DNA"/>
</dbReference>
<feature type="region of interest" description="Disordered" evidence="1">
    <location>
        <begin position="1"/>
        <end position="86"/>
    </location>
</feature>
<name>A0A6H0XXS5_9PEZI</name>
<feature type="compositionally biased region" description="Low complexity" evidence="1">
    <location>
        <begin position="119"/>
        <end position="130"/>
    </location>
</feature>
<feature type="compositionally biased region" description="Polar residues" evidence="1">
    <location>
        <begin position="659"/>
        <end position="672"/>
    </location>
</feature>
<accession>A0A6H0XXS5</accession>
<feature type="compositionally biased region" description="Polar residues" evidence="1">
    <location>
        <begin position="46"/>
        <end position="61"/>
    </location>
</feature>
<dbReference type="Proteomes" id="UP000503462">
    <property type="component" value="Chromosome 3"/>
</dbReference>
<protein>
    <submittedName>
        <fullName evidence="2">Uncharacterized protein</fullName>
    </submittedName>
</protein>
<feature type="region of interest" description="Disordered" evidence="1">
    <location>
        <begin position="143"/>
        <end position="314"/>
    </location>
</feature>
<reference evidence="2 3" key="1">
    <citation type="journal article" date="2016" name="Sci. Rep.">
        <title>Peltaster fructicola genome reveals evolution from an invasive phytopathogen to an ectophytic parasite.</title>
        <authorList>
            <person name="Xu C."/>
            <person name="Chen H."/>
            <person name="Gleason M.L."/>
            <person name="Xu J.R."/>
            <person name="Liu H."/>
            <person name="Zhang R."/>
            <person name="Sun G."/>
        </authorList>
    </citation>
    <scope>NUCLEOTIDE SEQUENCE [LARGE SCALE GENOMIC DNA]</scope>
    <source>
        <strain evidence="2 3">LNHT1506</strain>
    </source>
</reference>
<feature type="compositionally biased region" description="Polar residues" evidence="1">
    <location>
        <begin position="274"/>
        <end position="287"/>
    </location>
</feature>
<evidence type="ECO:0000313" key="3">
    <source>
        <dbReference type="Proteomes" id="UP000503462"/>
    </source>
</evidence>
<feature type="region of interest" description="Disordered" evidence="1">
    <location>
        <begin position="648"/>
        <end position="672"/>
    </location>
</feature>
<proteinExistence type="predicted"/>
<dbReference type="AlphaFoldDB" id="A0A6H0XXS5"/>
<gene>
    <name evidence="2" type="ORF">AMS68_005094</name>
</gene>
<keyword evidence="3" id="KW-1185">Reference proteome</keyword>
<organism evidence="2 3">
    <name type="scientific">Peltaster fructicola</name>
    <dbReference type="NCBI Taxonomy" id="286661"/>
    <lineage>
        <taxon>Eukaryota</taxon>
        <taxon>Fungi</taxon>
        <taxon>Dikarya</taxon>
        <taxon>Ascomycota</taxon>
        <taxon>Pezizomycotina</taxon>
        <taxon>Dothideomycetes</taxon>
        <taxon>Dothideomycetes incertae sedis</taxon>
        <taxon>Peltaster</taxon>
    </lineage>
</organism>
<evidence type="ECO:0000256" key="1">
    <source>
        <dbReference type="SAM" id="MobiDB-lite"/>
    </source>
</evidence>
<feature type="compositionally biased region" description="Basic and acidic residues" evidence="1">
    <location>
        <begin position="100"/>
        <end position="118"/>
    </location>
</feature>
<feature type="region of interest" description="Disordered" evidence="1">
    <location>
        <begin position="100"/>
        <end position="130"/>
    </location>
</feature>
<evidence type="ECO:0000313" key="2">
    <source>
        <dbReference type="EMBL" id="QIW99576.1"/>
    </source>
</evidence>
<dbReference type="OrthoDB" id="2155935at2759"/>
<sequence length="672" mass="73934">MANGQRQRGGRRYAKDTSRDTTSTAQSQYEGLGCFEPSHHNERQESLQCTSLPGMCSTSDNDVSDFSPYRHEDPRRRHSNPPLPELDALIDQVESMKEELARLQKQAEHEGTLEKEWQARQQQSRQWSRASGHYTHSYYDNQENFDYRPRAPVLHPPQPRSVRSLSQSGPPNTRRTSYADAFNPSTYSMGRRAAPSTAPGTPRRPAVQTPRFAKPTAATTRRTDETLRRQSVPPMFPILEKPSARSHTSKNKKSISPKMSRLPRRAGLPGTWLSPPSGNVSEVVQETEQQDAKHSSPGSPLKKGNSPPYMSPTKATIRRETATLQGTTKERPVAILKKQVQKPMDATALALAEVNAMSLKLAGYVQPLASSQACPEIENTCTRRRTSHSDILGPIFKKLDQQGLLRQESAIDDTLEVDGTGQKPSVEPNTQEVPRRMSYADVLRPSKTEQLPAHRVPSVELPALRGQTSAAVGRALAQVSEVTPTMDGASSPKFRSDTGQARVIIPSSSSYAPADSFVQEAVAEKDAGELREQAESVSVSGRGNNGAPTAARVAAGAHNNATSHKEHRTLSVDAVQQRNAPDKARSASSRLNAMAAAFVPEPATPVATPATQQVTLPEPVTMAARAQIEDDVFLPDEEWYSLSREEQAYIRKRRRRSTESTTPQSPGERNRS</sequence>
<feature type="compositionally biased region" description="Polar residues" evidence="1">
    <location>
        <begin position="161"/>
        <end position="176"/>
    </location>
</feature>